<proteinExistence type="predicted"/>
<dbReference type="EMBL" id="JAHHUM010001038">
    <property type="protein sequence ID" value="KAK5614951.1"/>
    <property type="molecule type" value="Genomic_DNA"/>
</dbReference>
<comment type="caution">
    <text evidence="1">The sequence shown here is derived from an EMBL/GenBank/DDBJ whole genome shotgun (WGS) entry which is preliminary data.</text>
</comment>
<dbReference type="Proteomes" id="UP001311232">
    <property type="component" value="Unassembled WGS sequence"/>
</dbReference>
<keyword evidence="2" id="KW-1185">Reference proteome</keyword>
<name>A0AAV9S0Z9_9TELE</name>
<evidence type="ECO:0000313" key="1">
    <source>
        <dbReference type="EMBL" id="KAK5614951.1"/>
    </source>
</evidence>
<protein>
    <submittedName>
        <fullName evidence="1">Uncharacterized protein</fullName>
    </submittedName>
</protein>
<dbReference type="AlphaFoldDB" id="A0AAV9S0Z9"/>
<reference evidence="1 2" key="1">
    <citation type="submission" date="2021-06" db="EMBL/GenBank/DDBJ databases">
        <authorList>
            <person name="Palmer J.M."/>
        </authorList>
    </citation>
    <scope>NUCLEOTIDE SEQUENCE [LARGE SCALE GENOMIC DNA]</scope>
    <source>
        <strain evidence="1 2">MEX-2019</strain>
        <tissue evidence="1">Muscle</tissue>
    </source>
</reference>
<organism evidence="1 2">
    <name type="scientific">Crenichthys baileyi</name>
    <name type="common">White River springfish</name>
    <dbReference type="NCBI Taxonomy" id="28760"/>
    <lineage>
        <taxon>Eukaryota</taxon>
        <taxon>Metazoa</taxon>
        <taxon>Chordata</taxon>
        <taxon>Craniata</taxon>
        <taxon>Vertebrata</taxon>
        <taxon>Euteleostomi</taxon>
        <taxon>Actinopterygii</taxon>
        <taxon>Neopterygii</taxon>
        <taxon>Teleostei</taxon>
        <taxon>Neoteleostei</taxon>
        <taxon>Acanthomorphata</taxon>
        <taxon>Ovalentaria</taxon>
        <taxon>Atherinomorphae</taxon>
        <taxon>Cyprinodontiformes</taxon>
        <taxon>Goodeidae</taxon>
        <taxon>Crenichthys</taxon>
    </lineage>
</organism>
<gene>
    <name evidence="1" type="ORF">CRENBAI_008411</name>
</gene>
<sequence>MAGQRALRTWMAGQRALRTKRAEQQTLRMRKVEQQALRTKRAGQRVLRRRRAEQRLLQVWTAGDDGAYGARMKTQVEWQWYGSGPGGACANGETSNTSPISSNNRGEAWISTSSPYIILIFSSCCCIHPSRLDTLSAWS</sequence>
<accession>A0AAV9S0Z9</accession>
<evidence type="ECO:0000313" key="2">
    <source>
        <dbReference type="Proteomes" id="UP001311232"/>
    </source>
</evidence>